<evidence type="ECO:0000313" key="2">
    <source>
        <dbReference type="EMBL" id="TWI97099.1"/>
    </source>
</evidence>
<feature type="transmembrane region" description="Helical" evidence="1">
    <location>
        <begin position="53"/>
        <end position="74"/>
    </location>
</feature>
<feature type="transmembrane region" description="Helical" evidence="1">
    <location>
        <begin position="86"/>
        <end position="103"/>
    </location>
</feature>
<dbReference type="EMBL" id="VLLI01000011">
    <property type="protein sequence ID" value="TWI97099.1"/>
    <property type="molecule type" value="Genomic_DNA"/>
</dbReference>
<name>A0A562TU22_9SPHI</name>
<dbReference type="AlphaFoldDB" id="A0A562TU22"/>
<reference evidence="2 3" key="1">
    <citation type="submission" date="2019-07" db="EMBL/GenBank/DDBJ databases">
        <title>Genomic Encyclopedia of Archaeal and Bacterial Type Strains, Phase II (KMG-II): from individual species to whole genera.</title>
        <authorList>
            <person name="Goeker M."/>
        </authorList>
    </citation>
    <scope>NUCLEOTIDE SEQUENCE [LARGE SCALE GENOMIC DNA]</scope>
    <source>
        <strain evidence="2 3">ATCC BAA-1854</strain>
    </source>
</reference>
<evidence type="ECO:0000313" key="3">
    <source>
        <dbReference type="Proteomes" id="UP000317010"/>
    </source>
</evidence>
<protein>
    <submittedName>
        <fullName evidence="2">Uncharacterized protein</fullName>
    </submittedName>
</protein>
<keyword evidence="1" id="KW-1133">Transmembrane helix</keyword>
<proteinExistence type="predicted"/>
<keyword evidence="1" id="KW-0812">Transmembrane</keyword>
<feature type="transmembrane region" description="Helical" evidence="1">
    <location>
        <begin position="12"/>
        <end position="33"/>
    </location>
</feature>
<keyword evidence="3" id="KW-1185">Reference proteome</keyword>
<evidence type="ECO:0000256" key="1">
    <source>
        <dbReference type="SAM" id="Phobius"/>
    </source>
</evidence>
<gene>
    <name evidence="2" type="ORF">JN11_03559</name>
</gene>
<organism evidence="2 3">
    <name type="scientific">Mucilaginibacter frigoritolerans</name>
    <dbReference type="NCBI Taxonomy" id="652788"/>
    <lineage>
        <taxon>Bacteria</taxon>
        <taxon>Pseudomonadati</taxon>
        <taxon>Bacteroidota</taxon>
        <taxon>Sphingobacteriia</taxon>
        <taxon>Sphingobacteriales</taxon>
        <taxon>Sphingobacteriaceae</taxon>
        <taxon>Mucilaginibacter</taxon>
    </lineage>
</organism>
<sequence>MKQVLIYSLKVWLSAAILAPLVYIALYSIYPILNHGIAFPQYGMLLSKYFSGAWLFIKFNALPWALIAIILSFIPSLRKPSTENRLLIFILAEIVFITLYHFFAQPAILLIRSDLIMQQASAVATFIFIFIYKVEGAPAKQQAVAVKKKMA</sequence>
<keyword evidence="1" id="KW-0472">Membrane</keyword>
<accession>A0A562TU22</accession>
<dbReference type="Proteomes" id="UP000317010">
    <property type="component" value="Unassembled WGS sequence"/>
</dbReference>
<dbReference type="RefSeq" id="WP_144914636.1">
    <property type="nucleotide sequence ID" value="NZ_VLLI01000011.1"/>
</dbReference>
<comment type="caution">
    <text evidence="2">The sequence shown here is derived from an EMBL/GenBank/DDBJ whole genome shotgun (WGS) entry which is preliminary data.</text>
</comment>
<feature type="transmembrane region" description="Helical" evidence="1">
    <location>
        <begin position="115"/>
        <end position="132"/>
    </location>
</feature>